<accession>A0A934SM77</accession>
<keyword evidence="5" id="KW-1185">Reference proteome</keyword>
<evidence type="ECO:0000256" key="1">
    <source>
        <dbReference type="ARBA" id="ARBA00023002"/>
    </source>
</evidence>
<dbReference type="InterPro" id="IPR019920">
    <property type="entry name" value="F420-binding_dom_put"/>
</dbReference>
<feature type="domain" description="Pyridoxamine 5'-phosphate oxidase N-terminal" evidence="2">
    <location>
        <begin position="29"/>
        <end position="143"/>
    </location>
</feature>
<dbReference type="Proteomes" id="UP000636458">
    <property type="component" value="Unassembled WGS sequence"/>
</dbReference>
<dbReference type="PANTHER" id="PTHR35176:SF1">
    <property type="entry name" value="F420H(2)-DEPENDENT BILIVERDIN REDUCTASE"/>
    <property type="match status" value="1"/>
</dbReference>
<evidence type="ECO:0000313" key="5">
    <source>
        <dbReference type="Proteomes" id="UP000636458"/>
    </source>
</evidence>
<dbReference type="Pfam" id="PF01243">
    <property type="entry name" value="PNPOx_N"/>
    <property type="match status" value="1"/>
</dbReference>
<dbReference type="InterPro" id="IPR012349">
    <property type="entry name" value="Split_barrel_FMN-bd"/>
</dbReference>
<dbReference type="EMBL" id="JAEPES010000001">
    <property type="protein sequence ID" value="MBK4346926.1"/>
    <property type="molecule type" value="Genomic_DNA"/>
</dbReference>
<gene>
    <name evidence="3" type="ORF">IV501_04710</name>
    <name evidence="4" type="ORF">IV501_09915</name>
</gene>
<dbReference type="Gene3D" id="2.30.110.10">
    <property type="entry name" value="Electron Transport, Fmn-binding Protein, Chain A"/>
    <property type="match status" value="1"/>
</dbReference>
<organism evidence="4 5">
    <name type="scientific">Lacisediminihabitans changchengi</name>
    <dbReference type="NCBI Taxonomy" id="2787634"/>
    <lineage>
        <taxon>Bacteria</taxon>
        <taxon>Bacillati</taxon>
        <taxon>Actinomycetota</taxon>
        <taxon>Actinomycetes</taxon>
        <taxon>Micrococcales</taxon>
        <taxon>Microbacteriaceae</taxon>
        <taxon>Lacisediminihabitans</taxon>
    </lineage>
</organism>
<dbReference type="InterPro" id="IPR052019">
    <property type="entry name" value="F420H2_bilvrd_red/Heme_oxyg"/>
</dbReference>
<protein>
    <submittedName>
        <fullName evidence="4">TIGR03618 family F420-dependent PPOX class oxidoreductase</fullName>
    </submittedName>
</protein>
<comment type="caution">
    <text evidence="4">The sequence shown here is derived from an EMBL/GenBank/DDBJ whole genome shotgun (WGS) entry which is preliminary data.</text>
</comment>
<proteinExistence type="predicted"/>
<dbReference type="EMBL" id="JAEPES010000003">
    <property type="protein sequence ID" value="MBK4347951.1"/>
    <property type="molecule type" value="Genomic_DNA"/>
</dbReference>
<dbReference type="InterPro" id="IPR011576">
    <property type="entry name" value="Pyridox_Oxase_N"/>
</dbReference>
<dbReference type="GO" id="GO:0016627">
    <property type="term" value="F:oxidoreductase activity, acting on the CH-CH group of donors"/>
    <property type="evidence" value="ECO:0007669"/>
    <property type="project" value="TreeGrafter"/>
</dbReference>
<sequence>MLSCGRRCRAPVAESPDGQTPYLAPYRATDAAAAFTEERHLAILSTPGPHGAIHSVAVGFTLSEGVVRIITSDGTQKVRNVERSGSATVAQVDGRRWLSLAGRASIRREPDEVSRAVELYAQRYRQPSPNPKRVVIEILVDDVIGSPGMKG</sequence>
<evidence type="ECO:0000259" key="2">
    <source>
        <dbReference type="Pfam" id="PF01243"/>
    </source>
</evidence>
<keyword evidence="1" id="KW-0560">Oxidoreductase</keyword>
<dbReference type="AlphaFoldDB" id="A0A934SM77"/>
<dbReference type="GO" id="GO:0070967">
    <property type="term" value="F:coenzyme F420 binding"/>
    <property type="evidence" value="ECO:0007669"/>
    <property type="project" value="TreeGrafter"/>
</dbReference>
<evidence type="ECO:0000313" key="4">
    <source>
        <dbReference type="EMBL" id="MBK4347951.1"/>
    </source>
</evidence>
<dbReference type="GO" id="GO:0005829">
    <property type="term" value="C:cytosol"/>
    <property type="evidence" value="ECO:0007669"/>
    <property type="project" value="TreeGrafter"/>
</dbReference>
<dbReference type="SUPFAM" id="SSF50475">
    <property type="entry name" value="FMN-binding split barrel"/>
    <property type="match status" value="1"/>
</dbReference>
<reference evidence="4" key="1">
    <citation type="submission" date="2021-01" db="EMBL/GenBank/DDBJ databases">
        <title>Lacisediminihabitans sp. nov. strain G11-30, isolated from Antarctic Soil.</title>
        <authorList>
            <person name="Li J."/>
        </authorList>
    </citation>
    <scope>NUCLEOTIDE SEQUENCE</scope>
    <source>
        <strain evidence="4">G11-30</strain>
    </source>
</reference>
<dbReference type="PANTHER" id="PTHR35176">
    <property type="entry name" value="HEME OXYGENASE HI_0854-RELATED"/>
    <property type="match status" value="1"/>
</dbReference>
<name>A0A934SM77_9MICO</name>
<dbReference type="NCBIfam" id="TIGR03618">
    <property type="entry name" value="Rv1155_F420"/>
    <property type="match status" value="1"/>
</dbReference>
<evidence type="ECO:0000313" key="3">
    <source>
        <dbReference type="EMBL" id="MBK4346926.1"/>
    </source>
</evidence>